<comment type="caution">
    <text evidence="3">The sequence shown here is derived from an EMBL/GenBank/DDBJ whole genome shotgun (WGS) entry which is preliminary data.</text>
</comment>
<evidence type="ECO:0000256" key="2">
    <source>
        <dbReference type="SAM" id="Phobius"/>
    </source>
</evidence>
<proteinExistence type="predicted"/>
<name>A0A229TLN8_9PSEU</name>
<evidence type="ECO:0000313" key="3">
    <source>
        <dbReference type="EMBL" id="OXM71619.1"/>
    </source>
</evidence>
<gene>
    <name evidence="3" type="ORF">CF165_00750</name>
</gene>
<keyword evidence="2" id="KW-1133">Transmembrane helix</keyword>
<keyword evidence="4" id="KW-1185">Reference proteome</keyword>
<dbReference type="Proteomes" id="UP000215199">
    <property type="component" value="Unassembled WGS sequence"/>
</dbReference>
<dbReference type="EMBL" id="NMUL01000001">
    <property type="protein sequence ID" value="OXM71619.1"/>
    <property type="molecule type" value="Genomic_DNA"/>
</dbReference>
<feature type="transmembrane region" description="Helical" evidence="2">
    <location>
        <begin position="46"/>
        <end position="67"/>
    </location>
</feature>
<evidence type="ECO:0000313" key="4">
    <source>
        <dbReference type="Proteomes" id="UP000215199"/>
    </source>
</evidence>
<feature type="compositionally biased region" description="Polar residues" evidence="1">
    <location>
        <begin position="85"/>
        <end position="99"/>
    </location>
</feature>
<accession>A0A229TLN8</accession>
<protein>
    <submittedName>
        <fullName evidence="3">Uncharacterized protein</fullName>
    </submittedName>
</protein>
<feature type="compositionally biased region" description="Polar residues" evidence="1">
    <location>
        <begin position="118"/>
        <end position="127"/>
    </location>
</feature>
<feature type="compositionally biased region" description="Low complexity" evidence="1">
    <location>
        <begin position="129"/>
        <end position="141"/>
    </location>
</feature>
<keyword evidence="2" id="KW-0472">Membrane</keyword>
<dbReference type="AlphaFoldDB" id="A0A229TLN8"/>
<sequence length="163" mass="16797">MTNMDSEEDVRAFLNGAAGGPQPPMRLDAADVIERGGRVRRRRKRFAVAGTSTATAVVLAVAGFLAGHRAGPPEPVQPAGPGLSTVGTTSPVAPPTSLTEVPATSIAPPTTEPDHTQPRVQRTSAPQVPSAGPRSTSRPTPTNAPPTSAPADTRQEAPRTTTR</sequence>
<keyword evidence="2" id="KW-0812">Transmembrane</keyword>
<feature type="region of interest" description="Disordered" evidence="1">
    <location>
        <begin position="67"/>
        <end position="163"/>
    </location>
</feature>
<organism evidence="3 4">
    <name type="scientific">Amycolatopsis vastitatis</name>
    <dbReference type="NCBI Taxonomy" id="1905142"/>
    <lineage>
        <taxon>Bacteria</taxon>
        <taxon>Bacillati</taxon>
        <taxon>Actinomycetota</taxon>
        <taxon>Actinomycetes</taxon>
        <taxon>Pseudonocardiales</taxon>
        <taxon>Pseudonocardiaceae</taxon>
        <taxon>Amycolatopsis</taxon>
    </lineage>
</organism>
<evidence type="ECO:0000256" key="1">
    <source>
        <dbReference type="SAM" id="MobiDB-lite"/>
    </source>
</evidence>
<feature type="region of interest" description="Disordered" evidence="1">
    <location>
        <begin position="1"/>
        <end position="27"/>
    </location>
</feature>
<reference evidence="4" key="1">
    <citation type="submission" date="2017-07" db="EMBL/GenBank/DDBJ databases">
        <title>Comparative genome mining reveals phylogenetic distribution patterns of secondary metabolites in Amycolatopsis.</title>
        <authorList>
            <person name="Adamek M."/>
            <person name="Alanjary M."/>
            <person name="Sales-Ortells H."/>
            <person name="Goodfellow M."/>
            <person name="Bull A.T."/>
            <person name="Kalinowski J."/>
            <person name="Ziemert N."/>
        </authorList>
    </citation>
    <scope>NUCLEOTIDE SEQUENCE [LARGE SCALE GENOMIC DNA]</scope>
    <source>
        <strain evidence="4">H5</strain>
    </source>
</reference>